<evidence type="ECO:0000313" key="2">
    <source>
        <dbReference type="EMBL" id="KAL3764672.1"/>
    </source>
</evidence>
<sequence>MVEVRDLSSNAVATNTFLHHNQYGLFATAAYAEGDVILTESPLAVLSSAVLNHDVLRSQFSPTSAVRAGGVDASERSEGVSVDDGRSSSSILGELLLPPGCVVDARTGSKLRGMLLALASYAAHPPSEEEKSKLIELHHPSLAKGDEVNSKESNDAIELAKLAMQCGLQMAAAGSALCSICNPNAVVVEGVGNSSADKNNDVSVLKAACDIAPGDEITISYLGKYLFAGYPIRQRLLRANKHFVCRCARCERSSVDGGDSASRVPCPICHPRAGRYLDDDVMFDDNDDGVNGFEVCYAIPSNGLTAEERSMYCPSCKGDYQSSKQVTGDNNTETEQDIDRQFLQMATSVCGSRHWATHFLNLSLIEESLASFHSTLLTMGQDTGNKDAETLEELFVEIAEAADGIERAFNFASSLKLNLDPAHWLFDYTVGLARALVGLGDVKSQKYGSRWIEKVEKYAERFENEGMRKVVIALRDAWKRETINHDETKISSSSKQCEIQDVKEDCKRRKIG</sequence>
<name>A0ABD3MMF1_9STRA</name>
<evidence type="ECO:0000313" key="3">
    <source>
        <dbReference type="Proteomes" id="UP001530315"/>
    </source>
</evidence>
<dbReference type="InterPro" id="IPR001214">
    <property type="entry name" value="SET_dom"/>
</dbReference>
<dbReference type="PANTHER" id="PTHR12197:SF251">
    <property type="entry name" value="EG:BACR7C10.4 PROTEIN"/>
    <property type="match status" value="1"/>
</dbReference>
<dbReference type="PROSITE" id="PS50280">
    <property type="entry name" value="SET"/>
    <property type="match status" value="1"/>
</dbReference>
<dbReference type="InterPro" id="IPR046341">
    <property type="entry name" value="SET_dom_sf"/>
</dbReference>
<feature type="domain" description="SET" evidence="1">
    <location>
        <begin position="1"/>
        <end position="222"/>
    </location>
</feature>
<comment type="caution">
    <text evidence="2">The sequence shown here is derived from an EMBL/GenBank/DDBJ whole genome shotgun (WGS) entry which is preliminary data.</text>
</comment>
<accession>A0ABD3MMF1</accession>
<dbReference type="Proteomes" id="UP001530315">
    <property type="component" value="Unassembled WGS sequence"/>
</dbReference>
<dbReference type="SUPFAM" id="SSF82199">
    <property type="entry name" value="SET domain"/>
    <property type="match status" value="1"/>
</dbReference>
<proteinExistence type="predicted"/>
<dbReference type="Gene3D" id="2.170.270.10">
    <property type="entry name" value="SET domain"/>
    <property type="match status" value="1"/>
</dbReference>
<keyword evidence="3" id="KW-1185">Reference proteome</keyword>
<dbReference type="AlphaFoldDB" id="A0ABD3MMF1"/>
<dbReference type="PANTHER" id="PTHR12197">
    <property type="entry name" value="HISTONE-LYSINE N-METHYLTRANSFERASE SMYD"/>
    <property type="match status" value="1"/>
</dbReference>
<gene>
    <name evidence="2" type="ORF">ACHAW5_000303</name>
</gene>
<evidence type="ECO:0000259" key="1">
    <source>
        <dbReference type="PROSITE" id="PS50280"/>
    </source>
</evidence>
<dbReference type="InterPro" id="IPR050869">
    <property type="entry name" value="H3K4_H4K5_MeTrfase"/>
</dbReference>
<protein>
    <recommendedName>
        <fullName evidence="1">SET domain-containing protein</fullName>
    </recommendedName>
</protein>
<organism evidence="2 3">
    <name type="scientific">Stephanodiscus triporus</name>
    <dbReference type="NCBI Taxonomy" id="2934178"/>
    <lineage>
        <taxon>Eukaryota</taxon>
        <taxon>Sar</taxon>
        <taxon>Stramenopiles</taxon>
        <taxon>Ochrophyta</taxon>
        <taxon>Bacillariophyta</taxon>
        <taxon>Coscinodiscophyceae</taxon>
        <taxon>Thalassiosirophycidae</taxon>
        <taxon>Stephanodiscales</taxon>
        <taxon>Stephanodiscaceae</taxon>
        <taxon>Stephanodiscus</taxon>
    </lineage>
</organism>
<dbReference type="Pfam" id="PF00856">
    <property type="entry name" value="SET"/>
    <property type="match status" value="1"/>
</dbReference>
<reference evidence="2 3" key="1">
    <citation type="submission" date="2024-10" db="EMBL/GenBank/DDBJ databases">
        <title>Updated reference genomes for cyclostephanoid diatoms.</title>
        <authorList>
            <person name="Roberts W.R."/>
            <person name="Alverson A.J."/>
        </authorList>
    </citation>
    <scope>NUCLEOTIDE SEQUENCE [LARGE SCALE GENOMIC DNA]</scope>
    <source>
        <strain evidence="2 3">AJA276-08</strain>
    </source>
</reference>
<dbReference type="EMBL" id="JALLAZ020001767">
    <property type="protein sequence ID" value="KAL3764672.1"/>
    <property type="molecule type" value="Genomic_DNA"/>
</dbReference>